<reference evidence="1 2" key="1">
    <citation type="submission" date="2013-03" db="EMBL/GenBank/DDBJ databases">
        <title>The Genome Sequence of Phialophora europaea CBS 101466.</title>
        <authorList>
            <consortium name="The Broad Institute Genomics Platform"/>
            <person name="Cuomo C."/>
            <person name="de Hoog S."/>
            <person name="Gorbushina A."/>
            <person name="Walker B."/>
            <person name="Young S.K."/>
            <person name="Zeng Q."/>
            <person name="Gargeya S."/>
            <person name="Fitzgerald M."/>
            <person name="Haas B."/>
            <person name="Abouelleil A."/>
            <person name="Allen A.W."/>
            <person name="Alvarado L."/>
            <person name="Arachchi H.M."/>
            <person name="Berlin A.M."/>
            <person name="Chapman S.B."/>
            <person name="Gainer-Dewar J."/>
            <person name="Goldberg J."/>
            <person name="Griggs A."/>
            <person name="Gujja S."/>
            <person name="Hansen M."/>
            <person name="Howarth C."/>
            <person name="Imamovic A."/>
            <person name="Ireland A."/>
            <person name="Larimer J."/>
            <person name="McCowan C."/>
            <person name="Murphy C."/>
            <person name="Pearson M."/>
            <person name="Poon T.W."/>
            <person name="Priest M."/>
            <person name="Roberts A."/>
            <person name="Saif S."/>
            <person name="Shea T."/>
            <person name="Sisk P."/>
            <person name="Sykes S."/>
            <person name="Wortman J."/>
            <person name="Nusbaum C."/>
            <person name="Birren B."/>
        </authorList>
    </citation>
    <scope>NUCLEOTIDE SEQUENCE [LARGE SCALE GENOMIC DNA]</scope>
    <source>
        <strain evidence="1 2">CBS 101466</strain>
    </source>
</reference>
<dbReference type="GeneID" id="19973246"/>
<dbReference type="InParanoid" id="W2RT33"/>
<evidence type="ECO:0008006" key="3">
    <source>
        <dbReference type="Google" id="ProtNLM"/>
    </source>
</evidence>
<dbReference type="AlphaFoldDB" id="W2RT33"/>
<dbReference type="eggNOG" id="ENOG502SX0G">
    <property type="taxonomic scope" value="Eukaryota"/>
</dbReference>
<name>W2RT33_CYPE1</name>
<dbReference type="STRING" id="1220924.W2RT33"/>
<sequence>MDRLPTEVIFEVCQNLDFFDDIAAFRLQGRRYADVGAESLVSRVRFFTEKNSLLRLDNFAKHPILRNRVKTVVYEGSLLASRCFHAYRDHFKQDHHGAELAPKPAQNASERAKRFYRRSMEKWEVDIQQKYDEYKAAYDTQQDLLHSDTFKDMFDSLHDFPKLEAVEMTTASRCGHNLSWRYGETYALNCTMPLEMCSFNSIGQLSALIVPKGIPLLNLKSLQVHALSPKFFADEVLMPAITTVFTTLRKIHIVFRLESEDRESIEEGPKEAYSILTKGTFRTALNAAEGLESLHINFDDLGYWGPVASIRDLLGDSTWKYLRKLDLDSLSGDAKDFMQTFERQPALKSLTLTFIYLEDILWPQMLVKMKKLSLTEFIARGLLEDGDGIHATTHIDAEAYASDKIQISMCEMLDDFVTCGMGDDFDFNPLEDVDWEDPDELFDKYGAPGEYSDMDISDLSDECGSSMSDFDSDMEID</sequence>
<dbReference type="VEuPathDB" id="FungiDB:HMPREF1541_05907"/>
<evidence type="ECO:0000313" key="1">
    <source>
        <dbReference type="EMBL" id="ETN39681.1"/>
    </source>
</evidence>
<gene>
    <name evidence="1" type="ORF">HMPREF1541_05907</name>
</gene>
<keyword evidence="2" id="KW-1185">Reference proteome</keyword>
<dbReference type="OrthoDB" id="5422579at2759"/>
<dbReference type="RefSeq" id="XP_008718466.1">
    <property type="nucleotide sequence ID" value="XM_008720244.1"/>
</dbReference>
<dbReference type="EMBL" id="KB822721">
    <property type="protein sequence ID" value="ETN39681.1"/>
    <property type="molecule type" value="Genomic_DNA"/>
</dbReference>
<accession>W2RT33</accession>
<proteinExistence type="predicted"/>
<organism evidence="1 2">
    <name type="scientific">Cyphellophora europaea (strain CBS 101466)</name>
    <name type="common">Phialophora europaea</name>
    <dbReference type="NCBI Taxonomy" id="1220924"/>
    <lineage>
        <taxon>Eukaryota</taxon>
        <taxon>Fungi</taxon>
        <taxon>Dikarya</taxon>
        <taxon>Ascomycota</taxon>
        <taxon>Pezizomycotina</taxon>
        <taxon>Eurotiomycetes</taxon>
        <taxon>Chaetothyriomycetidae</taxon>
        <taxon>Chaetothyriales</taxon>
        <taxon>Cyphellophoraceae</taxon>
        <taxon>Cyphellophora</taxon>
    </lineage>
</organism>
<dbReference type="Proteomes" id="UP000030752">
    <property type="component" value="Unassembled WGS sequence"/>
</dbReference>
<protein>
    <recommendedName>
        <fullName evidence="3">F-box domain-containing protein</fullName>
    </recommendedName>
</protein>
<dbReference type="HOGENOM" id="CLU_586642_0_0_1"/>
<evidence type="ECO:0000313" key="2">
    <source>
        <dbReference type="Proteomes" id="UP000030752"/>
    </source>
</evidence>